<feature type="region of interest" description="Disordered" evidence="1">
    <location>
        <begin position="1"/>
        <end position="68"/>
    </location>
</feature>
<organism evidence="3">
    <name type="scientific">Thrips palmi</name>
    <name type="common">Melon thrips</name>
    <dbReference type="NCBI Taxonomy" id="161013"/>
    <lineage>
        <taxon>Eukaryota</taxon>
        <taxon>Metazoa</taxon>
        <taxon>Ecdysozoa</taxon>
        <taxon>Arthropoda</taxon>
        <taxon>Hexapoda</taxon>
        <taxon>Insecta</taxon>
        <taxon>Pterygota</taxon>
        <taxon>Neoptera</taxon>
        <taxon>Paraneoptera</taxon>
        <taxon>Thysanoptera</taxon>
        <taxon>Terebrantia</taxon>
        <taxon>Thripoidea</taxon>
        <taxon>Thripidae</taxon>
        <taxon>Thrips</taxon>
    </lineage>
</organism>
<dbReference type="Proteomes" id="UP000515158">
    <property type="component" value="Unplaced"/>
</dbReference>
<dbReference type="RefSeq" id="XP_034243731.1">
    <property type="nucleotide sequence ID" value="XM_034387840.1"/>
</dbReference>
<feature type="compositionally biased region" description="Polar residues" evidence="1">
    <location>
        <begin position="55"/>
        <end position="68"/>
    </location>
</feature>
<evidence type="ECO:0000256" key="1">
    <source>
        <dbReference type="SAM" id="MobiDB-lite"/>
    </source>
</evidence>
<dbReference type="GeneID" id="117646710"/>
<gene>
    <name evidence="3" type="primary">LOC117646710</name>
</gene>
<dbReference type="AlphaFoldDB" id="A0A6P8Z260"/>
<dbReference type="KEGG" id="tpal:117646710"/>
<protein>
    <submittedName>
        <fullName evidence="3">Uncharacterized protein LOC117646710</fullName>
    </submittedName>
</protein>
<evidence type="ECO:0000313" key="2">
    <source>
        <dbReference type="Proteomes" id="UP000515158"/>
    </source>
</evidence>
<proteinExistence type="predicted"/>
<keyword evidence="2" id="KW-1185">Reference proteome</keyword>
<name>A0A6P8Z260_THRPL</name>
<feature type="compositionally biased region" description="Basic residues" evidence="1">
    <location>
        <begin position="13"/>
        <end position="38"/>
    </location>
</feature>
<sequence>MSTIMKTDPEPPRKRKPPKKVSKRRRIGRQLKRRRKNHDNHSGNRPQKQKKQKLISETVTTPEVPTSDLSSVLCDHDYVSEIPKSSATVETAPEGYRTRIKSETLKVTRPEESTDTKLQTLFLKVKRKLESVLPKYWMTMVDKTELHVMKVCLEKCAVIQRSLIVSESGVVDLYVYNQSFKAVPYGKYLGCPVPLSLKSINLFVNRIVAIVRNVDKMEVLGEFNNAQLSVFHFCLG</sequence>
<dbReference type="InParanoid" id="A0A6P8Z260"/>
<accession>A0A6P8Z260</accession>
<evidence type="ECO:0000313" key="3">
    <source>
        <dbReference type="RefSeq" id="XP_034243731.1"/>
    </source>
</evidence>
<reference evidence="3" key="1">
    <citation type="submission" date="2025-08" db="UniProtKB">
        <authorList>
            <consortium name="RefSeq"/>
        </authorList>
    </citation>
    <scope>IDENTIFICATION</scope>
    <source>
        <tissue evidence="3">Total insect</tissue>
    </source>
</reference>